<gene>
    <name evidence="1" type="ORF">CCAX7_64280</name>
</gene>
<keyword evidence="1" id="KW-0223">Dioxygenase</keyword>
<dbReference type="GO" id="GO:0005506">
    <property type="term" value="F:iron ion binding"/>
    <property type="evidence" value="ECO:0007669"/>
    <property type="project" value="UniProtKB-ARBA"/>
</dbReference>
<protein>
    <submittedName>
        <fullName evidence="1">Phytanoyl-CoA dioxygenase</fullName>
    </submittedName>
</protein>
<dbReference type="RefSeq" id="WP_119319747.1">
    <property type="nucleotide sequence ID" value="NZ_AP025739.1"/>
</dbReference>
<dbReference type="KEGG" id="ccot:CCAX7_64280"/>
<name>A0A402CQZ6_9BACT</name>
<accession>A0A402CQZ6</accession>
<dbReference type="SUPFAM" id="SSF51197">
    <property type="entry name" value="Clavaminate synthase-like"/>
    <property type="match status" value="1"/>
</dbReference>
<dbReference type="Pfam" id="PF05721">
    <property type="entry name" value="PhyH"/>
    <property type="match status" value="1"/>
</dbReference>
<dbReference type="PANTHER" id="PTHR20883">
    <property type="entry name" value="PHYTANOYL-COA DIOXYGENASE DOMAIN CONTAINING 1"/>
    <property type="match status" value="1"/>
</dbReference>
<proteinExistence type="predicted"/>
<dbReference type="InterPro" id="IPR008775">
    <property type="entry name" value="Phytyl_CoA_dOase-like"/>
</dbReference>
<dbReference type="AlphaFoldDB" id="A0A402CQZ6"/>
<evidence type="ECO:0000313" key="2">
    <source>
        <dbReference type="Proteomes" id="UP000287394"/>
    </source>
</evidence>
<dbReference type="Proteomes" id="UP000287394">
    <property type="component" value="Chromosome"/>
</dbReference>
<organism evidence="1 2">
    <name type="scientific">Capsulimonas corticalis</name>
    <dbReference type="NCBI Taxonomy" id="2219043"/>
    <lineage>
        <taxon>Bacteria</taxon>
        <taxon>Bacillati</taxon>
        <taxon>Armatimonadota</taxon>
        <taxon>Armatimonadia</taxon>
        <taxon>Capsulimonadales</taxon>
        <taxon>Capsulimonadaceae</taxon>
        <taxon>Capsulimonas</taxon>
    </lineage>
</organism>
<dbReference type="GO" id="GO:0016706">
    <property type="term" value="F:2-oxoglutarate-dependent dioxygenase activity"/>
    <property type="evidence" value="ECO:0007669"/>
    <property type="project" value="UniProtKB-ARBA"/>
</dbReference>
<dbReference type="OrthoDB" id="9814777at2"/>
<dbReference type="PANTHER" id="PTHR20883:SF49">
    <property type="entry name" value="PHYTANOYL-COA DIOXYGENASE"/>
    <property type="match status" value="1"/>
</dbReference>
<keyword evidence="1" id="KW-0560">Oxidoreductase</keyword>
<reference evidence="1 2" key="1">
    <citation type="journal article" date="2019" name="Int. J. Syst. Evol. Microbiol.">
        <title>Capsulimonas corticalis gen. nov., sp. nov., an aerobic capsulated bacterium, of a novel bacterial order, Capsulimonadales ord. nov., of the class Armatimonadia of the phylum Armatimonadetes.</title>
        <authorList>
            <person name="Li J."/>
            <person name="Kudo C."/>
            <person name="Tonouchi A."/>
        </authorList>
    </citation>
    <scope>NUCLEOTIDE SEQUENCE [LARGE SCALE GENOMIC DNA]</scope>
    <source>
        <strain evidence="1 2">AX-7</strain>
    </source>
</reference>
<dbReference type="EMBL" id="AP025739">
    <property type="protein sequence ID" value="BDI34377.1"/>
    <property type="molecule type" value="Genomic_DNA"/>
</dbReference>
<dbReference type="Gene3D" id="2.60.120.620">
    <property type="entry name" value="q2cbj1_9rhob like domain"/>
    <property type="match status" value="1"/>
</dbReference>
<keyword evidence="2" id="KW-1185">Reference proteome</keyword>
<evidence type="ECO:0000313" key="1">
    <source>
        <dbReference type="EMBL" id="BDI34377.1"/>
    </source>
</evidence>
<sequence length="279" mass="30554">MSAVIKPTLPSLDSDYSLTQEQIQQYQRDGHILLRGVLSPEEVAAYRAVINEGVARLNWETRALDKRDTYGKAFLQIGNLSERAGEDAARFTLARRFAKIAADLMDAGGVRLYHDQALYKEVGGGHTPWHQDHHYWPLDTDQTITMWMPLVDASTAMGTMRFASGSHREGYLGDLPISDQSEETFRKFVVERGYPVVESGEMAAGDATFHSGWTLHGAPGNLTGPTREVMTVIYFADGASVSAPVNDAQENDRHTALGGLAPGELAASASNPLLYTRGE</sequence>